<dbReference type="InterPro" id="IPR033336">
    <property type="entry name" value="SAXO1/2"/>
</dbReference>
<dbReference type="GO" id="GO:0036126">
    <property type="term" value="C:sperm flagellum"/>
    <property type="evidence" value="ECO:0007669"/>
    <property type="project" value="TreeGrafter"/>
</dbReference>
<proteinExistence type="inferred from homology"/>
<comment type="similarity">
    <text evidence="2">Belongs to the FAM154 family.</text>
</comment>
<evidence type="ECO:0000313" key="9">
    <source>
        <dbReference type="Proteomes" id="UP000835052"/>
    </source>
</evidence>
<dbReference type="CDD" id="cd03156">
    <property type="entry name" value="uroplakin_I_like_LEL"/>
    <property type="match status" value="1"/>
</dbReference>
<dbReference type="Pfam" id="PF00335">
    <property type="entry name" value="Tetraspanin"/>
    <property type="match status" value="1"/>
</dbReference>
<dbReference type="Gene3D" id="1.10.1450.10">
    <property type="entry name" value="Tetraspanin"/>
    <property type="match status" value="1"/>
</dbReference>
<protein>
    <recommendedName>
        <fullName evidence="10">Tetraspanin</fullName>
    </recommendedName>
</protein>
<keyword evidence="9" id="KW-1185">Reference proteome</keyword>
<feature type="compositionally biased region" description="Polar residues" evidence="6">
    <location>
        <begin position="169"/>
        <end position="189"/>
    </location>
</feature>
<comment type="caution">
    <text evidence="8">The sequence shown here is derived from an EMBL/GenBank/DDBJ whole genome shotgun (WGS) entry which is preliminary data.</text>
</comment>
<dbReference type="EMBL" id="CAJGYM010000004">
    <property type="protein sequence ID" value="CAD6186299.1"/>
    <property type="molecule type" value="Genomic_DNA"/>
</dbReference>
<dbReference type="GO" id="GO:0005814">
    <property type="term" value="C:centriole"/>
    <property type="evidence" value="ECO:0007669"/>
    <property type="project" value="TreeGrafter"/>
</dbReference>
<evidence type="ECO:0000256" key="7">
    <source>
        <dbReference type="SAM" id="Phobius"/>
    </source>
</evidence>
<feature type="compositionally biased region" description="Basic and acidic residues" evidence="6">
    <location>
        <begin position="190"/>
        <end position="202"/>
    </location>
</feature>
<feature type="region of interest" description="Disordered" evidence="6">
    <location>
        <begin position="162"/>
        <end position="238"/>
    </location>
</feature>
<keyword evidence="4 7" id="KW-1133">Transmembrane helix</keyword>
<dbReference type="InterPro" id="IPR018499">
    <property type="entry name" value="Tetraspanin/Peripherin"/>
</dbReference>
<evidence type="ECO:0000256" key="1">
    <source>
        <dbReference type="ARBA" id="ARBA00004141"/>
    </source>
</evidence>
<dbReference type="InterPro" id="IPR008952">
    <property type="entry name" value="Tetraspanin_EC2_sf"/>
</dbReference>
<dbReference type="PANTHER" id="PTHR31516">
    <property type="entry name" value="STABILIZER OF AXONEMAL MICROTUBULES 2"/>
    <property type="match status" value="1"/>
</dbReference>
<comment type="subcellular location">
    <subcellularLocation>
        <location evidence="1">Membrane</location>
        <topology evidence="1">Multi-pass membrane protein</topology>
    </subcellularLocation>
</comment>
<dbReference type="OrthoDB" id="438211at2759"/>
<keyword evidence="3 7" id="KW-0812">Transmembrane</keyword>
<dbReference type="Proteomes" id="UP000835052">
    <property type="component" value="Unassembled WGS sequence"/>
</dbReference>
<evidence type="ECO:0000256" key="2">
    <source>
        <dbReference type="ARBA" id="ARBA00008738"/>
    </source>
</evidence>
<dbReference type="GO" id="GO:0016020">
    <property type="term" value="C:membrane"/>
    <property type="evidence" value="ECO:0007669"/>
    <property type="project" value="UniProtKB-SubCell"/>
</dbReference>
<sequence>MSNEEVEEKCICQICQCGQHKCEHVDADFAIAGGIGESKSEYASQYPAKYASRAKTVNAAPANVTSDAFDATTTNRTDFNLKQSSRPLPYRREDELLQSGEFHSSTTNRADYQPKAIIRDQPVRLNSAGLPGGEPATQQYLQQDSFNGTTTNKADFNRKMGERQGAIRPSTQQQLRLDPFSSTTTNKSDFNLKEAVPREQVRPDAQPYFQRTDPFQNSTTNKDDYDQKESSPSGEFFDATTQRTDFNLKQGGRQNVVRPIQSNLLSDGPFSGTTTNKADFEAKEYLRNPAIRREASSLPSGEFFDTTTNRVDFNHKTGSRPQAVRPLSSSLLLDGNFAQSTTTHDDFIAKPATKTISVKPANVSFMSDEPFDATSTYHDGFGRKYGERPEIARPHDEWLNASGEFLGQSTQRSDFTQKHVNICPAEKVLTRRDRSYKFHHSINGHKVAAAHSVSHKAGGAADRLAAGPPPSGPRVDVWHNSFPPPLRRFACPIDSAQLLLLLDRQGGRRVVVEQPVKRERVTSALLLRGNGGPRPNPGRRLAMSTFGRWSAYGAVGRTIRFSFLFFSFLSIMFSISCVCYGSWLLARRSQYAELLAPSLYVDVARILVVISILCIINHAISMYSLCKELRCGVYSCAIASLVIFTMLFIGGIMGFVFRYQLVNNIPLNLKMLTSLRELYGTTQMEAITESWDHLQSNFKCCGVNGTDDAHVWRTSKWYMHQKVPKRILPASCCLQEYLSECLTDPFGTSEVVYHTKTCYELLQADLLHVVGVAAWLSIVNSFAQAVPAVASCWYARLIRK</sequence>
<organism evidence="8 9">
    <name type="scientific">Caenorhabditis auriculariae</name>
    <dbReference type="NCBI Taxonomy" id="2777116"/>
    <lineage>
        <taxon>Eukaryota</taxon>
        <taxon>Metazoa</taxon>
        <taxon>Ecdysozoa</taxon>
        <taxon>Nematoda</taxon>
        <taxon>Chromadorea</taxon>
        <taxon>Rhabditida</taxon>
        <taxon>Rhabditina</taxon>
        <taxon>Rhabditomorpha</taxon>
        <taxon>Rhabditoidea</taxon>
        <taxon>Rhabditidae</taxon>
        <taxon>Peloderinae</taxon>
        <taxon>Caenorhabditis</taxon>
    </lineage>
</organism>
<feature type="transmembrane region" description="Helical" evidence="7">
    <location>
        <begin position="563"/>
        <end position="586"/>
    </location>
</feature>
<name>A0A8S1GSQ3_9PELO</name>
<keyword evidence="5 7" id="KW-0472">Membrane</keyword>
<evidence type="ECO:0000256" key="5">
    <source>
        <dbReference type="ARBA" id="ARBA00023136"/>
    </source>
</evidence>
<dbReference type="GO" id="GO:0036064">
    <property type="term" value="C:ciliary basal body"/>
    <property type="evidence" value="ECO:0007669"/>
    <property type="project" value="TreeGrafter"/>
</dbReference>
<dbReference type="SUPFAM" id="SSF48652">
    <property type="entry name" value="Tetraspanin"/>
    <property type="match status" value="1"/>
</dbReference>
<gene>
    <name evidence="8" type="ORF">CAUJ_LOCUS2218</name>
</gene>
<dbReference type="GO" id="GO:0008017">
    <property type="term" value="F:microtubule binding"/>
    <property type="evidence" value="ECO:0007669"/>
    <property type="project" value="InterPro"/>
</dbReference>
<dbReference type="Pfam" id="PF05217">
    <property type="entry name" value="SAXO1-2"/>
    <property type="match status" value="1"/>
</dbReference>
<evidence type="ECO:0008006" key="10">
    <source>
        <dbReference type="Google" id="ProtNLM"/>
    </source>
</evidence>
<evidence type="ECO:0000313" key="8">
    <source>
        <dbReference type="EMBL" id="CAD6186299.1"/>
    </source>
</evidence>
<feature type="transmembrane region" description="Helical" evidence="7">
    <location>
        <begin position="598"/>
        <end position="620"/>
    </location>
</feature>
<feature type="transmembrane region" description="Helical" evidence="7">
    <location>
        <begin position="632"/>
        <end position="657"/>
    </location>
</feature>
<evidence type="ECO:0000256" key="6">
    <source>
        <dbReference type="SAM" id="MobiDB-lite"/>
    </source>
</evidence>
<evidence type="ECO:0000256" key="3">
    <source>
        <dbReference type="ARBA" id="ARBA00022692"/>
    </source>
</evidence>
<dbReference type="GO" id="GO:0005879">
    <property type="term" value="C:axonemal microtubule"/>
    <property type="evidence" value="ECO:0007669"/>
    <property type="project" value="TreeGrafter"/>
</dbReference>
<evidence type="ECO:0000256" key="4">
    <source>
        <dbReference type="ARBA" id="ARBA00022989"/>
    </source>
</evidence>
<dbReference type="AlphaFoldDB" id="A0A8S1GSQ3"/>
<accession>A0A8S1GSQ3</accession>
<reference evidence="8" key="1">
    <citation type="submission" date="2020-10" db="EMBL/GenBank/DDBJ databases">
        <authorList>
            <person name="Kikuchi T."/>
        </authorList>
    </citation>
    <scope>NUCLEOTIDE SEQUENCE</scope>
    <source>
        <strain evidence="8">NKZ352</strain>
    </source>
</reference>
<dbReference type="PANTHER" id="PTHR31516:SF17">
    <property type="entry name" value="STABILIZER OF AXONEMAL MICROTUBULES 2"/>
    <property type="match status" value="1"/>
</dbReference>